<protein>
    <submittedName>
        <fullName evidence="2">Uncharacterized protein</fullName>
    </submittedName>
</protein>
<evidence type="ECO:0000313" key="1">
    <source>
        <dbReference type="Proteomes" id="UP000887565"/>
    </source>
</evidence>
<dbReference type="Proteomes" id="UP000887565">
    <property type="component" value="Unplaced"/>
</dbReference>
<evidence type="ECO:0000313" key="2">
    <source>
        <dbReference type="WBParaSite" id="nRc.2.0.1.t22544-RA"/>
    </source>
</evidence>
<proteinExistence type="predicted"/>
<dbReference type="WBParaSite" id="nRc.2.0.1.t22544-RA">
    <property type="protein sequence ID" value="nRc.2.0.1.t22544-RA"/>
    <property type="gene ID" value="nRc.2.0.1.g22544"/>
</dbReference>
<accession>A0A915J7U8</accession>
<sequence length="65" mass="7546">MLKQKYRISGAVMQKIFSAPCRVNEHNTSYSGPNARKFLTATWTYKMKSLIYQYFDSAQDKETAT</sequence>
<keyword evidence="1" id="KW-1185">Reference proteome</keyword>
<organism evidence="1 2">
    <name type="scientific">Romanomermis culicivorax</name>
    <name type="common">Nematode worm</name>
    <dbReference type="NCBI Taxonomy" id="13658"/>
    <lineage>
        <taxon>Eukaryota</taxon>
        <taxon>Metazoa</taxon>
        <taxon>Ecdysozoa</taxon>
        <taxon>Nematoda</taxon>
        <taxon>Enoplea</taxon>
        <taxon>Dorylaimia</taxon>
        <taxon>Mermithida</taxon>
        <taxon>Mermithoidea</taxon>
        <taxon>Mermithidae</taxon>
        <taxon>Romanomermis</taxon>
    </lineage>
</organism>
<reference evidence="2" key="1">
    <citation type="submission" date="2022-11" db="UniProtKB">
        <authorList>
            <consortium name="WormBaseParasite"/>
        </authorList>
    </citation>
    <scope>IDENTIFICATION</scope>
</reference>
<name>A0A915J7U8_ROMCU</name>
<dbReference type="AlphaFoldDB" id="A0A915J7U8"/>